<feature type="domain" description="Glycosyltransferase RgtA/B/C/D-like" evidence="9">
    <location>
        <begin position="66"/>
        <end position="217"/>
    </location>
</feature>
<accession>A0A1F5Z3T6</accession>
<evidence type="ECO:0000256" key="2">
    <source>
        <dbReference type="ARBA" id="ARBA00022475"/>
    </source>
</evidence>
<dbReference type="AlphaFoldDB" id="A0A1F5Z3T6"/>
<evidence type="ECO:0000313" key="11">
    <source>
        <dbReference type="Proteomes" id="UP000178681"/>
    </source>
</evidence>
<comment type="caution">
    <text evidence="10">The sequence shown here is derived from an EMBL/GenBank/DDBJ whole genome shotgun (WGS) entry which is preliminary data.</text>
</comment>
<gene>
    <name evidence="10" type="ORF">A2872_02865</name>
</gene>
<dbReference type="EMBL" id="MFJG01000015">
    <property type="protein sequence ID" value="OGG07119.1"/>
    <property type="molecule type" value="Genomic_DNA"/>
</dbReference>
<evidence type="ECO:0000256" key="8">
    <source>
        <dbReference type="SAM" id="Phobius"/>
    </source>
</evidence>
<evidence type="ECO:0000256" key="7">
    <source>
        <dbReference type="ARBA" id="ARBA00023136"/>
    </source>
</evidence>
<keyword evidence="6 8" id="KW-1133">Transmembrane helix</keyword>
<evidence type="ECO:0000313" key="10">
    <source>
        <dbReference type="EMBL" id="OGG07119.1"/>
    </source>
</evidence>
<evidence type="ECO:0000256" key="6">
    <source>
        <dbReference type="ARBA" id="ARBA00022989"/>
    </source>
</evidence>
<feature type="transmembrane region" description="Helical" evidence="8">
    <location>
        <begin position="86"/>
        <end position="107"/>
    </location>
</feature>
<protein>
    <recommendedName>
        <fullName evidence="9">Glycosyltransferase RgtA/B/C/D-like domain-containing protein</fullName>
    </recommendedName>
</protein>
<proteinExistence type="predicted"/>
<feature type="transmembrane region" description="Helical" evidence="8">
    <location>
        <begin position="333"/>
        <end position="352"/>
    </location>
</feature>
<dbReference type="STRING" id="1798377.A2872_02865"/>
<dbReference type="PANTHER" id="PTHR33908:SF11">
    <property type="entry name" value="MEMBRANE PROTEIN"/>
    <property type="match status" value="1"/>
</dbReference>
<dbReference type="GO" id="GO:0009103">
    <property type="term" value="P:lipopolysaccharide biosynthetic process"/>
    <property type="evidence" value="ECO:0007669"/>
    <property type="project" value="UniProtKB-ARBA"/>
</dbReference>
<keyword evidence="2" id="KW-1003">Cell membrane</keyword>
<evidence type="ECO:0000259" key="9">
    <source>
        <dbReference type="Pfam" id="PF13231"/>
    </source>
</evidence>
<reference evidence="10 11" key="1">
    <citation type="journal article" date="2016" name="Nat. Commun.">
        <title>Thousands of microbial genomes shed light on interconnected biogeochemical processes in an aquifer system.</title>
        <authorList>
            <person name="Anantharaman K."/>
            <person name="Brown C.T."/>
            <person name="Hug L.A."/>
            <person name="Sharon I."/>
            <person name="Castelle C.J."/>
            <person name="Probst A.J."/>
            <person name="Thomas B.C."/>
            <person name="Singh A."/>
            <person name="Wilkins M.J."/>
            <person name="Karaoz U."/>
            <person name="Brodie E.L."/>
            <person name="Williams K.H."/>
            <person name="Hubbard S.S."/>
            <person name="Banfield J.F."/>
        </authorList>
    </citation>
    <scope>NUCLEOTIDE SEQUENCE [LARGE SCALE GENOMIC DNA]</scope>
</reference>
<feature type="transmembrane region" description="Helical" evidence="8">
    <location>
        <begin position="207"/>
        <end position="226"/>
    </location>
</feature>
<name>A0A1F5Z3T6_9BACT</name>
<organism evidence="10 11">
    <name type="scientific">Candidatus Gottesmanbacteria bacterium RIFCSPHIGHO2_01_FULL_42_12</name>
    <dbReference type="NCBI Taxonomy" id="1798377"/>
    <lineage>
        <taxon>Bacteria</taxon>
        <taxon>Candidatus Gottesmaniibacteriota</taxon>
    </lineage>
</organism>
<dbReference type="InterPro" id="IPR038731">
    <property type="entry name" value="RgtA/B/C-like"/>
</dbReference>
<feature type="transmembrane region" description="Helical" evidence="8">
    <location>
        <begin position="169"/>
        <end position="187"/>
    </location>
</feature>
<feature type="transmembrane region" description="Helical" evidence="8">
    <location>
        <begin position="273"/>
        <end position="295"/>
    </location>
</feature>
<feature type="transmembrane region" description="Helical" evidence="8">
    <location>
        <begin position="307"/>
        <end position="326"/>
    </location>
</feature>
<evidence type="ECO:0000256" key="4">
    <source>
        <dbReference type="ARBA" id="ARBA00022679"/>
    </source>
</evidence>
<evidence type="ECO:0000256" key="1">
    <source>
        <dbReference type="ARBA" id="ARBA00004651"/>
    </source>
</evidence>
<sequence length="530" mass="60290">MKIKLLFGLIIFLAFFLRFWDLGKNPPGINLDEAAIGYNAYSILKTGRDEYGQFLPLQFRSLDDYKPPLYIYLTIPTVAIFGLNEFSVRLPSALLGVGAVVLVYFLTKELLKDSGSGRSEVIGLVASGLLAISPWHLQFTRTAYETGSLAFFTTGGLLFFLYGIKKRPYLILSAVFFGLELYLYQAAKVFVPLFVIVLTLVNLRKSLIVFWLVFTLFLLPQVYLSITPQGQLRARGTSIFQDVIPHVVNLRYKTEDWLRNDNKSATIFHPESFAYLPTAINNYFLHLSPQFFFGFNLGPKVNYADNIGLMYLWEAPLLLAGLYFLIKSKKNALLLGSWILLAPVAASITINLPSAVRTAVFLPALQIVTALGAFEIFKKYKKIMYAFCLLAFAFLIYYLHMYYVHAPISQAKNWYQGYKEIILDSAKLAPNYNRVLVSNKLDQSLNFYQFYLNYDPKKYLQVDGGRVSGGFTENDNHLGNMYFRRDLNFEKERKTPGTLFVGIKEEFSSGAKIIREYKFLNGEVAAIIAE</sequence>
<keyword evidence="7 8" id="KW-0472">Membrane</keyword>
<dbReference type="PANTHER" id="PTHR33908">
    <property type="entry name" value="MANNOSYLTRANSFERASE YKCB-RELATED"/>
    <property type="match status" value="1"/>
</dbReference>
<dbReference type="GO" id="GO:0016763">
    <property type="term" value="F:pentosyltransferase activity"/>
    <property type="evidence" value="ECO:0007669"/>
    <property type="project" value="TreeGrafter"/>
</dbReference>
<feature type="transmembrane region" description="Helical" evidence="8">
    <location>
        <begin position="384"/>
        <end position="403"/>
    </location>
</feature>
<dbReference type="Proteomes" id="UP000178681">
    <property type="component" value="Unassembled WGS sequence"/>
</dbReference>
<keyword evidence="5 8" id="KW-0812">Transmembrane</keyword>
<dbReference type="GO" id="GO:0005886">
    <property type="term" value="C:plasma membrane"/>
    <property type="evidence" value="ECO:0007669"/>
    <property type="project" value="UniProtKB-SubCell"/>
</dbReference>
<keyword evidence="3" id="KW-0328">Glycosyltransferase</keyword>
<feature type="transmembrane region" description="Helical" evidence="8">
    <location>
        <begin position="143"/>
        <end position="162"/>
    </location>
</feature>
<dbReference type="InterPro" id="IPR050297">
    <property type="entry name" value="LipidA_mod_glycosyltrf_83"/>
</dbReference>
<evidence type="ECO:0000256" key="5">
    <source>
        <dbReference type="ARBA" id="ARBA00022692"/>
    </source>
</evidence>
<dbReference type="Pfam" id="PF13231">
    <property type="entry name" value="PMT_2"/>
    <property type="match status" value="1"/>
</dbReference>
<comment type="subcellular location">
    <subcellularLocation>
        <location evidence="1">Cell membrane</location>
        <topology evidence="1">Multi-pass membrane protein</topology>
    </subcellularLocation>
</comment>
<evidence type="ECO:0000256" key="3">
    <source>
        <dbReference type="ARBA" id="ARBA00022676"/>
    </source>
</evidence>
<keyword evidence="4" id="KW-0808">Transferase</keyword>
<feature type="transmembrane region" description="Helical" evidence="8">
    <location>
        <begin position="358"/>
        <end position="377"/>
    </location>
</feature>